<dbReference type="EMBL" id="FRAN01000001">
    <property type="protein sequence ID" value="SHJ98674.1"/>
    <property type="molecule type" value="Genomic_DNA"/>
</dbReference>
<name>E7QYG3_HALPU</name>
<dbReference type="OrthoDB" id="269729at2157"/>
<proteinExistence type="predicted"/>
<dbReference type="Proteomes" id="UP000184203">
    <property type="component" value="Unassembled WGS sequence"/>
</dbReference>
<accession>E7QYG3</accession>
<reference evidence="1 3" key="1">
    <citation type="journal article" date="2014" name="ISME J.">
        <title>Trehalose/2-sulfotrehalose biosynthesis and glycine-betaine uptake are widely spread mechanisms for osmoadaptation in the Halobacteriales.</title>
        <authorList>
            <person name="Youssef N.H."/>
            <person name="Savage-Ashlock K.N."/>
            <person name="McCully A.L."/>
            <person name="Luedtke B."/>
            <person name="Shaw E.I."/>
            <person name="Hoff W.D."/>
            <person name="Elshahed M.S."/>
        </authorList>
    </citation>
    <scope>NUCLEOTIDE SEQUENCE [LARGE SCALE GENOMIC DNA]</scope>
    <source>
        <strain evidence="1 3">DX253</strain>
    </source>
</reference>
<reference evidence="4" key="2">
    <citation type="submission" date="2016-11" db="EMBL/GenBank/DDBJ databases">
        <authorList>
            <person name="Varghese N."/>
            <person name="Submissions S."/>
        </authorList>
    </citation>
    <scope>NUCLEOTIDE SEQUENCE [LARGE SCALE GENOMIC DNA]</scope>
    <source>
        <strain evidence="4">DX253</strain>
    </source>
</reference>
<evidence type="ECO:0000313" key="3">
    <source>
        <dbReference type="Proteomes" id="UP000003751"/>
    </source>
</evidence>
<keyword evidence="4" id="KW-1185">Reference proteome</keyword>
<sequence>MTISFDSRPDGIEIRDQIERRTCTLQTFDAVRPVPADTHSFRFPVDRAVCLSTGGLRLPTPAAVYVRDETGEMVASVEGMANEALPSGNYTIELCTPIKLYLDVEESLDIGATFEDITFRFGSRTTVVVGGRSSHRRPSGTVTTTSDPTDMMAAISTFGSALKTTSPERSFPTLRGHPPVVELGDELRVPDALQPPETGVTIEVPPTYESIFPVASLAYYLGATVVPGNSPRIVTDDFEHPLGGARDFESEVERVLKQTFLLDCVTRTEGLYPIDLHERRTLESTVDLDFAALYDAPLDDRLETYLTIPYGMLEDLVPDWQLTTHVSSTATNVEMLPFLVDDLAAIRTPRATEVSASAIQVPAVEQFVRGNTRSTSETTSNPRTFVEPEQTDSLEQVWVGDDAPVGASKATINAFHNRLERTTTDREIAITVVCNDREMDEERNLADEVYGSGRTLPFDVSVEHDLSVAELRSVLESETQFLHYIGHIDEGGFNCRDGMLDAAELDDIGVEAFLLNACRSFEQGMALIEAGAIGGVVTLNDVINSGAVRVGKTMARLLNRGFPLWAALDIARDRSIIGGQYTVVGDGSINVVQTESIAAVLFDIEVNGERFEVTPITYLSNEGGIGAFVNLRLDETNRSYLASGSLSTLTMDKDTLTRLLALEDVPVRLDGRFTWSYSLDVDTLG</sequence>
<evidence type="ECO:0008006" key="5">
    <source>
        <dbReference type="Google" id="ProtNLM"/>
    </source>
</evidence>
<dbReference type="AlphaFoldDB" id="E7QYG3"/>
<gene>
    <name evidence="2" type="ORF">SAMN05444342_0177</name>
    <name evidence="1" type="ORF">ZOD2009_19268</name>
</gene>
<dbReference type="EMBL" id="AEMG01000028">
    <property type="protein sequence ID" value="EFW90229.1"/>
    <property type="molecule type" value="Genomic_DNA"/>
</dbReference>
<evidence type="ECO:0000313" key="1">
    <source>
        <dbReference type="EMBL" id="EFW90229.1"/>
    </source>
</evidence>
<reference evidence="2" key="3">
    <citation type="submission" date="2016-11" db="EMBL/GenBank/DDBJ databases">
        <authorList>
            <person name="Jaros S."/>
            <person name="Januszkiewicz K."/>
            <person name="Wedrychowicz H."/>
        </authorList>
    </citation>
    <scope>NUCLEOTIDE SEQUENCE [LARGE SCALE GENOMIC DNA]</scope>
    <source>
        <strain evidence="2">DX253</strain>
    </source>
</reference>
<dbReference type="RefSeq" id="WP_007982601.1">
    <property type="nucleotide sequence ID" value="NZ_AEMG01000028.1"/>
</dbReference>
<organism evidence="1 3">
    <name type="scientific">Haladaptatus paucihalophilus DX253</name>
    <dbReference type="NCBI Taxonomy" id="797209"/>
    <lineage>
        <taxon>Archaea</taxon>
        <taxon>Methanobacteriati</taxon>
        <taxon>Methanobacteriota</taxon>
        <taxon>Stenosarchaea group</taxon>
        <taxon>Halobacteria</taxon>
        <taxon>Halobacteriales</taxon>
        <taxon>Haladaptataceae</taxon>
        <taxon>Haladaptatus</taxon>
    </lineage>
</organism>
<protein>
    <recommendedName>
        <fullName evidence="5">CHAT domain-containing protein</fullName>
    </recommendedName>
</protein>
<dbReference type="Proteomes" id="UP000003751">
    <property type="component" value="Unassembled WGS sequence"/>
</dbReference>
<dbReference type="eggNOG" id="arCOG06229">
    <property type="taxonomic scope" value="Archaea"/>
</dbReference>
<evidence type="ECO:0000313" key="4">
    <source>
        <dbReference type="Proteomes" id="UP000184203"/>
    </source>
</evidence>
<evidence type="ECO:0000313" key="2">
    <source>
        <dbReference type="EMBL" id="SHJ98674.1"/>
    </source>
</evidence>
<dbReference type="PATRIC" id="fig|797209.4.peg.3769"/>